<gene>
    <name evidence="1" type="ORF">UU32_C0025G0006</name>
</gene>
<dbReference type="Proteomes" id="UP000033858">
    <property type="component" value="Unassembled WGS sequence"/>
</dbReference>
<comment type="caution">
    <text evidence="1">The sequence shown here is derived from an EMBL/GenBank/DDBJ whole genome shotgun (WGS) entry which is preliminary data.</text>
</comment>
<name>A0A0G0UAF6_9BACT</name>
<organism evidence="1 2">
    <name type="scientific">Candidatus Woesebacteria bacterium GW2011_GWB1_41_10</name>
    <dbReference type="NCBI Taxonomy" id="1618577"/>
    <lineage>
        <taxon>Bacteria</taxon>
        <taxon>Candidatus Woeseibacteriota</taxon>
    </lineage>
</organism>
<dbReference type="EMBL" id="LCAE01000025">
    <property type="protein sequence ID" value="KKR85983.1"/>
    <property type="molecule type" value="Genomic_DNA"/>
</dbReference>
<proteinExistence type="predicted"/>
<accession>A0A0G0UAF6</accession>
<reference evidence="1 2" key="1">
    <citation type="journal article" date="2015" name="Nature">
        <title>rRNA introns, odd ribosomes, and small enigmatic genomes across a large radiation of phyla.</title>
        <authorList>
            <person name="Brown C.T."/>
            <person name="Hug L.A."/>
            <person name="Thomas B.C."/>
            <person name="Sharon I."/>
            <person name="Castelle C.J."/>
            <person name="Singh A."/>
            <person name="Wilkins M.J."/>
            <person name="Williams K.H."/>
            <person name="Banfield J.F."/>
        </authorList>
    </citation>
    <scope>NUCLEOTIDE SEQUENCE [LARGE SCALE GENOMIC DNA]</scope>
</reference>
<dbReference type="AlphaFoldDB" id="A0A0G0UAF6"/>
<sequence length="101" mass="11245">MAEFYQNLDNTTLESIVRAEREDARIAFAELSGRALGADQGAMEAVLTLDNDISSGMVTLPPEPEEQPRRLFFNGIRRLVKSVQEHTVASDPKIPGPDREF</sequence>
<protein>
    <submittedName>
        <fullName evidence="1">Uncharacterized protein</fullName>
    </submittedName>
</protein>
<evidence type="ECO:0000313" key="1">
    <source>
        <dbReference type="EMBL" id="KKR85983.1"/>
    </source>
</evidence>
<evidence type="ECO:0000313" key="2">
    <source>
        <dbReference type="Proteomes" id="UP000033858"/>
    </source>
</evidence>